<sequence>MAVPESKAALLLEMEKSWQLLRKKLARIPAEHAFIETLDGHASGTRMSAANLVSYLLGWGEQVLTWHQQEEAGEEIIFPAAGYKWNELGKLAQAYYAKYAAITSWSELCARLDENHRQLLSLVQRYSDSELYQCPWYGKWTRGRMIQFNTVSPYKNAGTRLNVLLKQLAPA</sequence>
<dbReference type="AlphaFoldDB" id="A0A2P5GHR5"/>
<evidence type="ECO:0000313" key="2">
    <source>
        <dbReference type="EMBL" id="POP42127.1"/>
    </source>
</evidence>
<dbReference type="Proteomes" id="UP000247005">
    <property type="component" value="Unassembled WGS sequence"/>
</dbReference>
<comment type="caution">
    <text evidence="2">The sequence shown here is derived from an EMBL/GenBank/DDBJ whole genome shotgun (WGS) entry which is preliminary data.</text>
</comment>
<name>A0A2P5GHR5_9ENTR</name>
<dbReference type="OrthoDB" id="5347938at2"/>
<reference evidence="3 4" key="1">
    <citation type="submission" date="2018-01" db="EMBL/GenBank/DDBJ databases">
        <title>Superficieibacter electus gen. nov., sp. nov., an extended-spectrum beta-lactamase possessing member of the Enterobacteriaceae family, isolated from intensive care unit surfaces.</title>
        <authorList>
            <person name="Potter R.F."/>
            <person name="D'Souza A.W."/>
        </authorList>
    </citation>
    <scope>NUCLEOTIDE SEQUENCE [LARGE SCALE GENOMIC DNA]</scope>
    <source>
        <strain evidence="2 4">BP-1</strain>
        <strain evidence="1 3">BP-2</strain>
    </source>
</reference>
<dbReference type="PIRSF" id="PIRSF031551">
    <property type="entry name" value="DUF1706"/>
    <property type="match status" value="1"/>
</dbReference>
<evidence type="ECO:0000313" key="4">
    <source>
        <dbReference type="Proteomes" id="UP000247005"/>
    </source>
</evidence>
<dbReference type="RefSeq" id="WP_103678146.1">
    <property type="nucleotide sequence ID" value="NZ_PQGD01000032.1"/>
</dbReference>
<protein>
    <recommendedName>
        <fullName evidence="5">ClbS/DfsB family four-helix bundle protein</fullName>
    </recommendedName>
</protein>
<evidence type="ECO:0000313" key="1">
    <source>
        <dbReference type="EMBL" id="POP41725.1"/>
    </source>
</evidence>
<dbReference type="PANTHER" id="PTHR40658">
    <property type="match status" value="1"/>
</dbReference>
<dbReference type="Proteomes" id="UP000237073">
    <property type="component" value="Unassembled WGS sequence"/>
</dbReference>
<dbReference type="InterPro" id="IPR012550">
    <property type="entry name" value="DUF1706"/>
</dbReference>
<dbReference type="SUPFAM" id="SSF109854">
    <property type="entry name" value="DinB/YfiT-like putative metalloenzymes"/>
    <property type="match status" value="1"/>
</dbReference>
<accession>A0A2P5GHR5</accession>
<organism evidence="2 4">
    <name type="scientific">Superficieibacter electus</name>
    <dbReference type="NCBI Taxonomy" id="2022662"/>
    <lineage>
        <taxon>Bacteria</taxon>
        <taxon>Pseudomonadati</taxon>
        <taxon>Pseudomonadota</taxon>
        <taxon>Gammaproteobacteria</taxon>
        <taxon>Enterobacterales</taxon>
        <taxon>Enterobacteriaceae</taxon>
        <taxon>Superficieibacter</taxon>
    </lineage>
</organism>
<proteinExistence type="predicted"/>
<dbReference type="Pfam" id="PF08020">
    <property type="entry name" value="DUF1706"/>
    <property type="match status" value="1"/>
</dbReference>
<evidence type="ECO:0000313" key="3">
    <source>
        <dbReference type="Proteomes" id="UP000237073"/>
    </source>
</evidence>
<gene>
    <name evidence="2" type="ORF">CHU32_25465</name>
    <name evidence="1" type="ORF">CHU33_21690</name>
</gene>
<dbReference type="EMBL" id="PQGE01000024">
    <property type="protein sequence ID" value="POP41725.1"/>
    <property type="molecule type" value="Genomic_DNA"/>
</dbReference>
<dbReference type="EMBL" id="PQGD01000032">
    <property type="protein sequence ID" value="POP42127.1"/>
    <property type="molecule type" value="Genomic_DNA"/>
</dbReference>
<keyword evidence="3" id="KW-1185">Reference proteome</keyword>
<dbReference type="PANTHER" id="PTHR40658:SF3">
    <property type="entry name" value="CLBS_DFSB FAMILY FOUR-HELIX BUNDLE PROTEIN"/>
    <property type="match status" value="1"/>
</dbReference>
<evidence type="ECO:0008006" key="5">
    <source>
        <dbReference type="Google" id="ProtNLM"/>
    </source>
</evidence>
<dbReference type="Gene3D" id="1.20.120.450">
    <property type="entry name" value="dinb family like domain"/>
    <property type="match status" value="1"/>
</dbReference>
<dbReference type="InterPro" id="IPR034660">
    <property type="entry name" value="DinB/YfiT-like"/>
</dbReference>